<keyword evidence="2" id="KW-0378">Hydrolase</keyword>
<keyword evidence="2" id="KW-0540">Nuclease</keyword>
<dbReference type="CDD" id="cd00085">
    <property type="entry name" value="HNHc"/>
    <property type="match status" value="1"/>
</dbReference>
<reference evidence="2 3" key="1">
    <citation type="journal article" date="2012" name="J. Bacteriol.">
        <title>Draft genome sequence of the cyanide-utilizing bacterium Pseudomonas fluorescens strain NCIMB 11764.</title>
        <authorList>
            <person name="Vilo C.A."/>
            <person name="Benedik M.J."/>
            <person name="Kunz D.A."/>
            <person name="Dong Q."/>
        </authorList>
    </citation>
    <scope>NUCLEOTIDE SEQUENCE [LARGE SCALE GENOMIC DNA]</scope>
    <source>
        <strain evidence="2 3">NCIMB 11764</strain>
    </source>
</reference>
<dbReference type="AlphaFoldDB" id="A0A0K1QX36"/>
<proteinExistence type="predicted"/>
<evidence type="ECO:0000259" key="1">
    <source>
        <dbReference type="Pfam" id="PF01844"/>
    </source>
</evidence>
<sequence>MPAVIAENDESKWADETGVRYHFPKQYRAILTEGTAVLYYKGKMTNKSFSDQRLSTSPHYFGVARIGKVHADENSTQGDLFAVIEGFRPFESAVPIKLDGEYLEQIPVKLKSNYWRNGVRLIDQMVFDDIYSHAVLKLEQVDEFSQIDIAQEFETSVIGTEGKKITYYGVRYERCPKLRHHAIAIHGLRCKACDFDFEKVYGAHAKGFIHVHHVKPISEFDEDQVVDPATDLIPLCANCHAMVHRKPQQLLSVVQLKSLLNGRWVFDDES</sequence>
<dbReference type="GO" id="GO:0003676">
    <property type="term" value="F:nucleic acid binding"/>
    <property type="evidence" value="ECO:0007669"/>
    <property type="project" value="InterPro"/>
</dbReference>
<dbReference type="InterPro" id="IPR003615">
    <property type="entry name" value="HNH_nuc"/>
</dbReference>
<keyword evidence="2" id="KW-0255">Endonuclease</keyword>
<accession>A0A0K1QX36</accession>
<dbReference type="EMBL" id="CP010945">
    <property type="protein sequence ID" value="AKV10316.1"/>
    <property type="molecule type" value="Genomic_DNA"/>
</dbReference>
<dbReference type="Pfam" id="PF01844">
    <property type="entry name" value="HNH"/>
    <property type="match status" value="1"/>
</dbReference>
<dbReference type="Proteomes" id="UP000017175">
    <property type="component" value="Chromosome"/>
</dbReference>
<protein>
    <submittedName>
        <fullName evidence="2">Restriction endonuclease</fullName>
    </submittedName>
</protein>
<dbReference type="InterPro" id="IPR002711">
    <property type="entry name" value="HNH"/>
</dbReference>
<evidence type="ECO:0000313" key="3">
    <source>
        <dbReference type="Proteomes" id="UP000017175"/>
    </source>
</evidence>
<dbReference type="eggNOG" id="COG3183">
    <property type="taxonomic scope" value="Bacteria"/>
</dbReference>
<evidence type="ECO:0000313" key="2">
    <source>
        <dbReference type="EMBL" id="AKV10316.1"/>
    </source>
</evidence>
<dbReference type="RefSeq" id="WP_017340235.1">
    <property type="nucleotide sequence ID" value="NZ_CP010945.1"/>
</dbReference>
<dbReference type="GO" id="GO:0004519">
    <property type="term" value="F:endonuclease activity"/>
    <property type="evidence" value="ECO:0007669"/>
    <property type="project" value="UniProtKB-KW"/>
</dbReference>
<dbReference type="OrthoDB" id="9802640at2"/>
<name>A0A0K1QX36_PSEFL</name>
<dbReference type="GO" id="GO:0008270">
    <property type="term" value="F:zinc ion binding"/>
    <property type="evidence" value="ECO:0007669"/>
    <property type="project" value="InterPro"/>
</dbReference>
<organism evidence="2 3">
    <name type="scientific">Pseudomonas fluorescens NCIMB 11764</name>
    <dbReference type="NCBI Taxonomy" id="1221522"/>
    <lineage>
        <taxon>Bacteria</taxon>
        <taxon>Pseudomonadati</taxon>
        <taxon>Pseudomonadota</taxon>
        <taxon>Gammaproteobacteria</taxon>
        <taxon>Pseudomonadales</taxon>
        <taxon>Pseudomonadaceae</taxon>
        <taxon>Pseudomonas</taxon>
    </lineage>
</organism>
<gene>
    <name evidence="2" type="ORF">B723_29530</name>
</gene>
<feature type="domain" description="HNH" evidence="1">
    <location>
        <begin position="190"/>
        <end position="245"/>
    </location>
</feature>